<organism evidence="2 3">
    <name type="scientific">Dactylosporangium cerinum</name>
    <dbReference type="NCBI Taxonomy" id="1434730"/>
    <lineage>
        <taxon>Bacteria</taxon>
        <taxon>Bacillati</taxon>
        <taxon>Actinomycetota</taxon>
        <taxon>Actinomycetes</taxon>
        <taxon>Micromonosporales</taxon>
        <taxon>Micromonosporaceae</taxon>
        <taxon>Dactylosporangium</taxon>
    </lineage>
</organism>
<name>A0ABV9W8S8_9ACTN</name>
<evidence type="ECO:0000256" key="1">
    <source>
        <dbReference type="SAM" id="MobiDB-lite"/>
    </source>
</evidence>
<feature type="compositionally biased region" description="Basic and acidic residues" evidence="1">
    <location>
        <begin position="141"/>
        <end position="152"/>
    </location>
</feature>
<evidence type="ECO:0000313" key="2">
    <source>
        <dbReference type="EMBL" id="MFC5004424.1"/>
    </source>
</evidence>
<evidence type="ECO:0000313" key="3">
    <source>
        <dbReference type="Proteomes" id="UP001595912"/>
    </source>
</evidence>
<sequence length="152" mass="16268">MTGQDPVDPAETGTAPAIPTDTPQSCTCRQRAERAEARLATHEAAVAQIRHNVRDGVAAGNFDLDVTNDLLTALGLEPLRRYWTVNLAVALTISVAATDGDDAFTTARNLVEHLLDQAEFVDDHDLNDVDEAIPGGLADEPDARTAADPRRV</sequence>
<comment type="caution">
    <text evidence="2">The sequence shown here is derived from an EMBL/GenBank/DDBJ whole genome shotgun (WGS) entry which is preliminary data.</text>
</comment>
<dbReference type="RefSeq" id="WP_380124309.1">
    <property type="nucleotide sequence ID" value="NZ_JBHSIU010000065.1"/>
</dbReference>
<dbReference type="EMBL" id="JBHSIU010000065">
    <property type="protein sequence ID" value="MFC5004424.1"/>
    <property type="molecule type" value="Genomic_DNA"/>
</dbReference>
<accession>A0ABV9W8S8</accession>
<feature type="region of interest" description="Disordered" evidence="1">
    <location>
        <begin position="131"/>
        <end position="152"/>
    </location>
</feature>
<proteinExistence type="predicted"/>
<gene>
    <name evidence="2" type="ORF">ACFPIJ_42185</name>
</gene>
<keyword evidence="3" id="KW-1185">Reference proteome</keyword>
<dbReference type="Proteomes" id="UP001595912">
    <property type="component" value="Unassembled WGS sequence"/>
</dbReference>
<reference evidence="3" key="1">
    <citation type="journal article" date="2019" name="Int. J. Syst. Evol. Microbiol.">
        <title>The Global Catalogue of Microorganisms (GCM) 10K type strain sequencing project: providing services to taxonomists for standard genome sequencing and annotation.</title>
        <authorList>
            <consortium name="The Broad Institute Genomics Platform"/>
            <consortium name="The Broad Institute Genome Sequencing Center for Infectious Disease"/>
            <person name="Wu L."/>
            <person name="Ma J."/>
        </authorList>
    </citation>
    <scope>NUCLEOTIDE SEQUENCE [LARGE SCALE GENOMIC DNA]</scope>
    <source>
        <strain evidence="3">CGMCC 4.7152</strain>
    </source>
</reference>
<protein>
    <submittedName>
        <fullName evidence="2">Uncharacterized protein</fullName>
    </submittedName>
</protein>
<feature type="region of interest" description="Disordered" evidence="1">
    <location>
        <begin position="1"/>
        <end position="25"/>
    </location>
</feature>